<protein>
    <recommendedName>
        <fullName evidence="10">Potassium transport protein</fullName>
    </recommendedName>
</protein>
<feature type="region of interest" description="Disordered" evidence="11">
    <location>
        <begin position="267"/>
        <end position="295"/>
    </location>
</feature>
<dbReference type="NCBIfam" id="TIGR00934">
    <property type="entry name" value="2a38euk"/>
    <property type="match status" value="1"/>
</dbReference>
<dbReference type="InterPro" id="IPR004773">
    <property type="entry name" value="K/Na_transp_Trk1/HKT1"/>
</dbReference>
<keyword evidence="4 10" id="KW-0633">Potassium transport</keyword>
<keyword evidence="3 10" id="KW-0813">Transport</keyword>
<feature type="transmembrane region" description="Helical" evidence="10">
    <location>
        <begin position="21"/>
        <end position="42"/>
    </location>
</feature>
<comment type="similarity">
    <text evidence="2 10">Belongs to the TrkH potassium transport family.</text>
</comment>
<dbReference type="InterPro" id="IPR051143">
    <property type="entry name" value="TrkH_K-transport"/>
</dbReference>
<evidence type="ECO:0000313" key="12">
    <source>
        <dbReference type="EMBL" id="PGH26782.1"/>
    </source>
</evidence>
<evidence type="ECO:0000256" key="7">
    <source>
        <dbReference type="ARBA" id="ARBA00022989"/>
    </source>
</evidence>
<comment type="caution">
    <text evidence="12">The sequence shown here is derived from an EMBL/GenBank/DDBJ whole genome shotgun (WGS) entry which is preliminary data.</text>
</comment>
<dbReference type="Pfam" id="PF02386">
    <property type="entry name" value="TrkH"/>
    <property type="match status" value="1"/>
</dbReference>
<keyword evidence="7 10" id="KW-1133">Transmembrane helix</keyword>
<proteinExistence type="inferred from homology"/>
<feature type="transmembrane region" description="Helical" evidence="10">
    <location>
        <begin position="623"/>
        <end position="641"/>
    </location>
</feature>
<feature type="compositionally biased region" description="Basic and acidic residues" evidence="11">
    <location>
        <begin position="216"/>
        <end position="234"/>
    </location>
</feature>
<accession>A0A2B7Z122</accession>
<evidence type="ECO:0000256" key="3">
    <source>
        <dbReference type="ARBA" id="ARBA00022448"/>
    </source>
</evidence>
<evidence type="ECO:0000256" key="9">
    <source>
        <dbReference type="ARBA" id="ARBA00023136"/>
    </source>
</evidence>
<comment type="subcellular location">
    <subcellularLocation>
        <location evidence="1">Membrane</location>
        <topology evidence="1">Multi-pass membrane protein</topology>
    </subcellularLocation>
</comment>
<keyword evidence="8 10" id="KW-0406">Ion transport</keyword>
<dbReference type="GO" id="GO:0005886">
    <property type="term" value="C:plasma membrane"/>
    <property type="evidence" value="ECO:0007669"/>
    <property type="project" value="InterPro"/>
</dbReference>
<feature type="transmembrane region" description="Helical" evidence="10">
    <location>
        <begin position="380"/>
        <end position="399"/>
    </location>
</feature>
<keyword evidence="5 10" id="KW-0812">Transmembrane</keyword>
<dbReference type="PANTHER" id="PTHR31064:SF37">
    <property type="entry name" value="TRANSPORTER, PUTATIVE (EUROFUNG)-RELATED"/>
    <property type="match status" value="1"/>
</dbReference>
<dbReference type="GO" id="GO:0030007">
    <property type="term" value="P:intracellular potassium ion homeostasis"/>
    <property type="evidence" value="ECO:0007669"/>
    <property type="project" value="UniProtKB-UniRule"/>
</dbReference>
<feature type="transmembrane region" description="Helical" evidence="10">
    <location>
        <begin position="411"/>
        <end position="438"/>
    </location>
</feature>
<dbReference type="EMBL" id="PDNA01000013">
    <property type="protein sequence ID" value="PGH26782.1"/>
    <property type="molecule type" value="Genomic_DNA"/>
</dbReference>
<dbReference type="GO" id="GO:1990573">
    <property type="term" value="P:potassium ion import across plasma membrane"/>
    <property type="evidence" value="ECO:0007669"/>
    <property type="project" value="TreeGrafter"/>
</dbReference>
<evidence type="ECO:0000256" key="5">
    <source>
        <dbReference type="ARBA" id="ARBA00022692"/>
    </source>
</evidence>
<dbReference type="InterPro" id="IPR003445">
    <property type="entry name" value="Cat_transpt"/>
</dbReference>
<dbReference type="Proteomes" id="UP000224634">
    <property type="component" value="Unassembled WGS sequence"/>
</dbReference>
<evidence type="ECO:0000256" key="11">
    <source>
        <dbReference type="SAM" id="MobiDB-lite"/>
    </source>
</evidence>
<evidence type="ECO:0000313" key="13">
    <source>
        <dbReference type="Proteomes" id="UP000224634"/>
    </source>
</evidence>
<keyword evidence="13" id="KW-1185">Reference proteome</keyword>
<feature type="transmembrane region" description="Helical" evidence="10">
    <location>
        <begin position="539"/>
        <end position="558"/>
    </location>
</feature>
<evidence type="ECO:0000256" key="2">
    <source>
        <dbReference type="ARBA" id="ARBA00009137"/>
    </source>
</evidence>
<sequence length="744" mass="82842">MIRRPLGLIRRGYSRLFPLNFITVHYAYFICTSLLSSVIFWASSTPARSVSYTDSLFLTVSALTLSGLNVVNLSPLNTFQETILFLLTIVGSAILISFVVILVRRDAFRKRFRSIVQEQKSPVSRRIPPFTVMKSISPRLAHPPSSGGNQVPLHHETATPQFVITEASAEDIHASGAMESPPGDREGAQRDLNFTGSQTDISLEKPSVTSDDDSPLDDRDCPPEEDDNHKREATTHITFDPSIQNPHHLIHRRIHRRPSLFSVSGVGARRDGSIHPSTSAHQTSGPLRSSRSFKSETEATSASNAYLGVEGLQGRNSQFYGLTSEDRRKLGGVEYRALSLLAAVVPIYIVVWQVLGAISIGAWIARNRPDSTKANGLNPWWVGIFNAISAFNNNGMSLLDANMTAYQTSTFMLLGMSLLILAGNTCYPVFLRLVLWTWKKLLPGDPKYDDRRTTLQFLLDHPRRCYTHLFPSQHTWWLVGSLFLLNGIDWAMFQVLTLGDPDSKSLSMGRRVVVGLFQTVAIRSGGFYAITVATLPKSLLVLYVLMMYISVYPVVITMRHSNVYEERSLGIYSSENDPSYYPALNRGFFGSLQKSLSVGSSARNREPRGYFVRQQLRGQLAHDLWWVALAVLLICIIENSAMDRDPIAYSVFNIIFEVISAYGTVGLSVGLPNQDYSFCGGWHTLSKLILCAVMIRGRHRGLPVAIDRAVLLPGEHLARAEEEDALRRTESMIVHEAGSLHLSV</sequence>
<feature type="transmembrane region" description="Helical" evidence="10">
    <location>
        <begin position="647"/>
        <end position="667"/>
    </location>
</feature>
<reference evidence="12 13" key="1">
    <citation type="submission" date="2017-10" db="EMBL/GenBank/DDBJ databases">
        <title>Comparative genomics in systemic dimorphic fungi from Ajellomycetaceae.</title>
        <authorList>
            <person name="Munoz J.F."/>
            <person name="Mcewen J.G."/>
            <person name="Clay O.K."/>
            <person name="Cuomo C.A."/>
        </authorList>
    </citation>
    <scope>NUCLEOTIDE SEQUENCE [LARGE SCALE GENOMIC DNA]</scope>
    <source>
        <strain evidence="12 13">UAMH7299</strain>
    </source>
</reference>
<dbReference type="InterPro" id="IPR015958">
    <property type="entry name" value="Trk1_fungi"/>
</dbReference>
<name>A0A2B7Z122_POLH7</name>
<evidence type="ECO:0000256" key="8">
    <source>
        <dbReference type="ARBA" id="ARBA00023065"/>
    </source>
</evidence>
<keyword evidence="9 10" id="KW-0472">Membrane</keyword>
<dbReference type="AlphaFoldDB" id="A0A2B7Z122"/>
<keyword evidence="6 10" id="KW-0630">Potassium</keyword>
<dbReference type="GO" id="GO:0140107">
    <property type="term" value="F:high-affinity potassium ion transmembrane transporter activity"/>
    <property type="evidence" value="ECO:0007669"/>
    <property type="project" value="TreeGrafter"/>
</dbReference>
<dbReference type="STRING" id="1447883.A0A2B7Z122"/>
<feature type="region of interest" description="Disordered" evidence="11">
    <location>
        <begin position="196"/>
        <end position="242"/>
    </location>
</feature>
<feature type="transmembrane region" description="Helical" evidence="10">
    <location>
        <begin position="476"/>
        <end position="499"/>
    </location>
</feature>
<feature type="transmembrane region" description="Helical" evidence="10">
    <location>
        <begin position="83"/>
        <end position="103"/>
    </location>
</feature>
<feature type="transmembrane region" description="Helical" evidence="10">
    <location>
        <begin position="337"/>
        <end position="365"/>
    </location>
</feature>
<organism evidence="12 13">
    <name type="scientific">Polytolypa hystricis (strain UAMH7299)</name>
    <dbReference type="NCBI Taxonomy" id="1447883"/>
    <lineage>
        <taxon>Eukaryota</taxon>
        <taxon>Fungi</taxon>
        <taxon>Dikarya</taxon>
        <taxon>Ascomycota</taxon>
        <taxon>Pezizomycotina</taxon>
        <taxon>Eurotiomycetes</taxon>
        <taxon>Eurotiomycetidae</taxon>
        <taxon>Onygenales</taxon>
        <taxon>Onygenales incertae sedis</taxon>
        <taxon>Polytolypa</taxon>
    </lineage>
</organism>
<feature type="transmembrane region" description="Helical" evidence="10">
    <location>
        <begin position="511"/>
        <end position="533"/>
    </location>
</feature>
<evidence type="ECO:0000256" key="10">
    <source>
        <dbReference type="PIRNR" id="PIRNR002450"/>
    </source>
</evidence>
<evidence type="ECO:0000256" key="4">
    <source>
        <dbReference type="ARBA" id="ARBA00022538"/>
    </source>
</evidence>
<evidence type="ECO:0000256" key="6">
    <source>
        <dbReference type="ARBA" id="ARBA00022958"/>
    </source>
</evidence>
<dbReference type="OrthoDB" id="9999863at2759"/>
<evidence type="ECO:0000256" key="1">
    <source>
        <dbReference type="ARBA" id="ARBA00004141"/>
    </source>
</evidence>
<feature type="compositionally biased region" description="Polar residues" evidence="11">
    <location>
        <begin position="275"/>
        <end position="295"/>
    </location>
</feature>
<gene>
    <name evidence="12" type="ORF">AJ80_01547</name>
</gene>
<dbReference type="PIRSF" id="PIRSF002450">
    <property type="entry name" value="K+_transpter_TRK"/>
    <property type="match status" value="1"/>
</dbReference>
<dbReference type="PANTHER" id="PTHR31064">
    <property type="entry name" value="POTASSIUM TRANSPORT PROTEIN DDB_G0292412-RELATED"/>
    <property type="match status" value="1"/>
</dbReference>